<evidence type="ECO:0000313" key="3">
    <source>
        <dbReference type="Proteomes" id="UP000660554"/>
    </source>
</evidence>
<name>A0ABQ3NGJ0_STRVG</name>
<accession>A0ABQ3NGJ0</accession>
<comment type="caution">
    <text evidence="2">The sequence shown here is derived from an EMBL/GenBank/DDBJ whole genome shotgun (WGS) entry which is preliminary data.</text>
</comment>
<evidence type="ECO:0000256" key="1">
    <source>
        <dbReference type="SAM" id="MobiDB-lite"/>
    </source>
</evidence>
<keyword evidence="3" id="KW-1185">Reference proteome</keyword>
<reference evidence="3" key="1">
    <citation type="submission" date="2020-09" db="EMBL/GenBank/DDBJ databases">
        <title>Whole genome shotgun sequence of Streptomyces cinnamonensis NBRC 15873.</title>
        <authorList>
            <person name="Komaki H."/>
            <person name="Tamura T."/>
        </authorList>
    </citation>
    <scope>NUCLEOTIDE SEQUENCE [LARGE SCALE GENOMIC DNA]</scope>
    <source>
        <strain evidence="3">NBRC 15873</strain>
    </source>
</reference>
<organism evidence="2 3">
    <name type="scientific">Streptomyces virginiae</name>
    <name type="common">Streptomyces cinnamonensis</name>
    <dbReference type="NCBI Taxonomy" id="1961"/>
    <lineage>
        <taxon>Bacteria</taxon>
        <taxon>Bacillati</taxon>
        <taxon>Actinomycetota</taxon>
        <taxon>Actinomycetes</taxon>
        <taxon>Kitasatosporales</taxon>
        <taxon>Streptomycetaceae</taxon>
        <taxon>Streptomyces</taxon>
    </lineage>
</organism>
<feature type="compositionally biased region" description="Low complexity" evidence="1">
    <location>
        <begin position="26"/>
        <end position="45"/>
    </location>
</feature>
<sequence>MAVAVATAVCGLTGSPCRCTAKRTGSRSGEPPAPGAGPSSCGRPATGRRGDGGPAVGRSAVARPCRVRGERGAGARGGGKGCCATSQSVTRSPRMVRRLAPALTAAASLVLAALAAPPAAAGHGPDAGRALADRAAAYSATARYQVHANAVAAGYVPDKYCVFDRTGRTGALGYPHFNHAYDNSVDPTKPAALYYEDDGRGGKRLVGVQWLVYDRDQKLTTDDDRPTMFGTAFKGPKPGNFPGQPVHYALHLWLWKKNPRGLHETFNPAVTCLPGTTRP</sequence>
<gene>
    <name evidence="2" type="ORF">Scinn_13670</name>
</gene>
<feature type="region of interest" description="Disordered" evidence="1">
    <location>
        <begin position="21"/>
        <end position="62"/>
    </location>
</feature>
<proteinExistence type="predicted"/>
<evidence type="ECO:0000313" key="2">
    <source>
        <dbReference type="EMBL" id="GHI11904.1"/>
    </source>
</evidence>
<dbReference type="EMBL" id="BNDV01000002">
    <property type="protein sequence ID" value="GHI11904.1"/>
    <property type="molecule type" value="Genomic_DNA"/>
</dbReference>
<protein>
    <submittedName>
        <fullName evidence="2">Uncharacterized protein</fullName>
    </submittedName>
</protein>
<dbReference type="Proteomes" id="UP000660554">
    <property type="component" value="Unassembled WGS sequence"/>
</dbReference>